<accession>A0AAV5WKK7</accession>
<dbReference type="EMBL" id="BTSY01000005">
    <property type="protein sequence ID" value="GMT30339.1"/>
    <property type="molecule type" value="Genomic_DNA"/>
</dbReference>
<sequence length="166" mass="19312">HRLTSTAEQVMERAMIEYDIAEVKQKEEYESLSTLPAEILSLIIGKLSLRDRTAVRLCRRLYTIEQEMIPLNQLEECPLHLHLKVLNEDKLVLKWYEQGRSYIDVLISNPYTTILTDFDCALLMMQRIAATTRLHSLLCTNTGLLSDANERRLYTALQRLSCRDIK</sequence>
<feature type="non-terminal residue" evidence="1">
    <location>
        <position position="1"/>
    </location>
</feature>
<feature type="non-terminal residue" evidence="1">
    <location>
        <position position="166"/>
    </location>
</feature>
<reference evidence="1" key="1">
    <citation type="submission" date="2023-10" db="EMBL/GenBank/DDBJ databases">
        <title>Genome assembly of Pristionchus species.</title>
        <authorList>
            <person name="Yoshida K."/>
            <person name="Sommer R.J."/>
        </authorList>
    </citation>
    <scope>NUCLEOTIDE SEQUENCE</scope>
    <source>
        <strain evidence="1">RS5133</strain>
    </source>
</reference>
<proteinExistence type="predicted"/>
<name>A0AAV5WKK7_9BILA</name>
<evidence type="ECO:0008006" key="3">
    <source>
        <dbReference type="Google" id="ProtNLM"/>
    </source>
</evidence>
<organism evidence="1 2">
    <name type="scientific">Pristionchus fissidentatus</name>
    <dbReference type="NCBI Taxonomy" id="1538716"/>
    <lineage>
        <taxon>Eukaryota</taxon>
        <taxon>Metazoa</taxon>
        <taxon>Ecdysozoa</taxon>
        <taxon>Nematoda</taxon>
        <taxon>Chromadorea</taxon>
        <taxon>Rhabditida</taxon>
        <taxon>Rhabditina</taxon>
        <taxon>Diplogasteromorpha</taxon>
        <taxon>Diplogasteroidea</taxon>
        <taxon>Neodiplogasteridae</taxon>
        <taxon>Pristionchus</taxon>
    </lineage>
</organism>
<gene>
    <name evidence="1" type="ORF">PFISCL1PPCAC_21636</name>
</gene>
<dbReference type="AlphaFoldDB" id="A0AAV5WKK7"/>
<keyword evidence="2" id="KW-1185">Reference proteome</keyword>
<dbReference type="Proteomes" id="UP001432322">
    <property type="component" value="Unassembled WGS sequence"/>
</dbReference>
<evidence type="ECO:0000313" key="2">
    <source>
        <dbReference type="Proteomes" id="UP001432322"/>
    </source>
</evidence>
<evidence type="ECO:0000313" key="1">
    <source>
        <dbReference type="EMBL" id="GMT30339.1"/>
    </source>
</evidence>
<comment type="caution">
    <text evidence="1">The sequence shown here is derived from an EMBL/GenBank/DDBJ whole genome shotgun (WGS) entry which is preliminary data.</text>
</comment>
<protein>
    <recommendedName>
        <fullName evidence="3">F-box domain-containing protein</fullName>
    </recommendedName>
</protein>